<reference evidence="2" key="2">
    <citation type="submission" date="2023-05" db="EMBL/GenBank/DDBJ databases">
        <authorList>
            <consortium name="Lawrence Berkeley National Laboratory"/>
            <person name="Steindorff A."/>
            <person name="Hensen N."/>
            <person name="Bonometti L."/>
            <person name="Westerberg I."/>
            <person name="Brannstrom I.O."/>
            <person name="Guillou S."/>
            <person name="Cros-Aarteil S."/>
            <person name="Calhoun S."/>
            <person name="Haridas S."/>
            <person name="Kuo A."/>
            <person name="Mondo S."/>
            <person name="Pangilinan J."/>
            <person name="Riley R."/>
            <person name="Labutti K."/>
            <person name="Andreopoulos B."/>
            <person name="Lipzen A."/>
            <person name="Chen C."/>
            <person name="Yanf M."/>
            <person name="Daum C."/>
            <person name="Ng V."/>
            <person name="Clum A."/>
            <person name="Ohm R."/>
            <person name="Martin F."/>
            <person name="Silar P."/>
            <person name="Natvig D."/>
            <person name="Lalanne C."/>
            <person name="Gautier V."/>
            <person name="Ament-Velasquez S.L."/>
            <person name="Kruys A."/>
            <person name="Hutchinson M.I."/>
            <person name="Powell A.J."/>
            <person name="Barry K."/>
            <person name="Miller A.N."/>
            <person name="Grigoriev I.V."/>
            <person name="Debuchy R."/>
            <person name="Gladieux P."/>
            <person name="Thoren M.H."/>
            <person name="Johannesson H."/>
        </authorList>
    </citation>
    <scope>NUCLEOTIDE SEQUENCE</scope>
    <source>
        <strain evidence="2">CBS 508.74</strain>
    </source>
</reference>
<evidence type="ECO:0000256" key="1">
    <source>
        <dbReference type="SAM" id="MobiDB-lite"/>
    </source>
</evidence>
<proteinExistence type="predicted"/>
<protein>
    <submittedName>
        <fullName evidence="2">Uncharacterized protein</fullName>
    </submittedName>
</protein>
<organism evidence="2 3">
    <name type="scientific">Canariomyces notabilis</name>
    <dbReference type="NCBI Taxonomy" id="2074819"/>
    <lineage>
        <taxon>Eukaryota</taxon>
        <taxon>Fungi</taxon>
        <taxon>Dikarya</taxon>
        <taxon>Ascomycota</taxon>
        <taxon>Pezizomycotina</taxon>
        <taxon>Sordariomycetes</taxon>
        <taxon>Sordariomycetidae</taxon>
        <taxon>Sordariales</taxon>
        <taxon>Chaetomiaceae</taxon>
        <taxon>Canariomyces</taxon>
    </lineage>
</organism>
<reference evidence="2" key="1">
    <citation type="journal article" date="2023" name="Mol. Phylogenet. Evol.">
        <title>Genome-scale phylogeny and comparative genomics of the fungal order Sordariales.</title>
        <authorList>
            <person name="Hensen N."/>
            <person name="Bonometti L."/>
            <person name="Westerberg I."/>
            <person name="Brannstrom I.O."/>
            <person name="Guillou S."/>
            <person name="Cros-Aarteil S."/>
            <person name="Calhoun S."/>
            <person name="Haridas S."/>
            <person name="Kuo A."/>
            <person name="Mondo S."/>
            <person name="Pangilinan J."/>
            <person name="Riley R."/>
            <person name="LaButti K."/>
            <person name="Andreopoulos B."/>
            <person name="Lipzen A."/>
            <person name="Chen C."/>
            <person name="Yan M."/>
            <person name="Daum C."/>
            <person name="Ng V."/>
            <person name="Clum A."/>
            <person name="Steindorff A."/>
            <person name="Ohm R.A."/>
            <person name="Martin F."/>
            <person name="Silar P."/>
            <person name="Natvig D.O."/>
            <person name="Lalanne C."/>
            <person name="Gautier V."/>
            <person name="Ament-Velasquez S.L."/>
            <person name="Kruys A."/>
            <person name="Hutchinson M.I."/>
            <person name="Powell A.J."/>
            <person name="Barry K."/>
            <person name="Miller A.N."/>
            <person name="Grigoriev I.V."/>
            <person name="Debuchy R."/>
            <person name="Gladieux P."/>
            <person name="Hiltunen Thoren M."/>
            <person name="Johannesson H."/>
        </authorList>
    </citation>
    <scope>NUCLEOTIDE SEQUENCE</scope>
    <source>
        <strain evidence="2">CBS 508.74</strain>
    </source>
</reference>
<sequence>MEREAFYRRAVADASSLTQAEINLIFGWVSPEEDEQICRANANGKTRAELIAIAATNPEQLTKVESELVQRSQALLTDLRREATNPIHNLPPGLKTLDELAARAQIVMEEALSWNRDPLREEAYQAVWNALDDQERRAIIAAQNRLMQIMDEELAEEERKYPRRMQQPELPEGYVRD</sequence>
<dbReference type="Proteomes" id="UP001302812">
    <property type="component" value="Unassembled WGS sequence"/>
</dbReference>
<keyword evidence="3" id="KW-1185">Reference proteome</keyword>
<evidence type="ECO:0000313" key="3">
    <source>
        <dbReference type="Proteomes" id="UP001302812"/>
    </source>
</evidence>
<dbReference type="EMBL" id="MU853371">
    <property type="protein sequence ID" value="KAK4107590.1"/>
    <property type="molecule type" value="Genomic_DNA"/>
</dbReference>
<accession>A0AAN6T733</accession>
<dbReference type="GeneID" id="89938055"/>
<gene>
    <name evidence="2" type="ORF">N656DRAFT_772435</name>
</gene>
<evidence type="ECO:0000313" key="2">
    <source>
        <dbReference type="EMBL" id="KAK4107590.1"/>
    </source>
</evidence>
<feature type="region of interest" description="Disordered" evidence="1">
    <location>
        <begin position="157"/>
        <end position="177"/>
    </location>
</feature>
<name>A0AAN6T733_9PEZI</name>
<comment type="caution">
    <text evidence="2">The sequence shown here is derived from an EMBL/GenBank/DDBJ whole genome shotgun (WGS) entry which is preliminary data.</text>
</comment>
<dbReference type="AlphaFoldDB" id="A0AAN6T733"/>
<dbReference type="RefSeq" id="XP_064665160.1">
    <property type="nucleotide sequence ID" value="XM_064813930.1"/>
</dbReference>